<dbReference type="InterPro" id="IPR025734">
    <property type="entry name" value="EspG"/>
</dbReference>
<evidence type="ECO:0000313" key="6">
    <source>
        <dbReference type="Proteomes" id="UP000570678"/>
    </source>
</evidence>
<dbReference type="AlphaFoldDB" id="A0A846YKF3"/>
<proteinExistence type="inferred from homology"/>
<dbReference type="EMBL" id="JAAXOT010000007">
    <property type="protein sequence ID" value="NKY57648.1"/>
    <property type="molecule type" value="Genomic_DNA"/>
</dbReference>
<gene>
    <name evidence="5" type="ORF">HGA15_16120</name>
</gene>
<dbReference type="Pfam" id="PF14011">
    <property type="entry name" value="ESX-1_EspG"/>
    <property type="match status" value="1"/>
</dbReference>
<dbReference type="Proteomes" id="UP000570678">
    <property type="component" value="Unassembled WGS sequence"/>
</dbReference>
<sequence length="253" mass="28577">MTKWIWEPDDFAVFWYSDGIDRFPRPLRYLSRFRTRNPLLAHAAAVRARYDREEHELIRRALRTVSHGEMRIEILGSSSATAQGRVREYRIVGSRTAHAATVLAQSAVDGISGPVHAHHMPPGQLPKYLAGLLPACRPGRESAGTFHIDDLGPGTPRERGYARSPGERYRALAGRPADGGGIAILRVGSILDRPDPWFGTQWYDITGDGRYLEKRAREHITVRPAGESDFASGFADWIDRAQRRLREDEPDRW</sequence>
<evidence type="ECO:0000256" key="1">
    <source>
        <dbReference type="ARBA" id="ARBA00004496"/>
    </source>
</evidence>
<protein>
    <submittedName>
        <fullName evidence="5">ESX secretion-associated protein EspG</fullName>
    </submittedName>
</protein>
<comment type="similarity">
    <text evidence="2">Belongs to the EspG family.</text>
</comment>
<dbReference type="RefSeq" id="WP_062975597.1">
    <property type="nucleotide sequence ID" value="NZ_JAAXOT010000007.1"/>
</dbReference>
<keyword evidence="4" id="KW-0143">Chaperone</keyword>
<keyword evidence="6" id="KW-1185">Reference proteome</keyword>
<reference evidence="5 6" key="1">
    <citation type="submission" date="2020-04" db="EMBL/GenBank/DDBJ databases">
        <title>MicrobeNet Type strains.</title>
        <authorList>
            <person name="Nicholson A.C."/>
        </authorList>
    </citation>
    <scope>NUCLEOTIDE SEQUENCE [LARGE SCALE GENOMIC DNA]</scope>
    <source>
        <strain evidence="5 6">JCM 3332</strain>
    </source>
</reference>
<evidence type="ECO:0000256" key="4">
    <source>
        <dbReference type="ARBA" id="ARBA00023186"/>
    </source>
</evidence>
<organism evidence="5 6">
    <name type="scientific">Nocardia flavorosea</name>
    <dbReference type="NCBI Taxonomy" id="53429"/>
    <lineage>
        <taxon>Bacteria</taxon>
        <taxon>Bacillati</taxon>
        <taxon>Actinomycetota</taxon>
        <taxon>Actinomycetes</taxon>
        <taxon>Mycobacteriales</taxon>
        <taxon>Nocardiaceae</taxon>
        <taxon>Nocardia</taxon>
    </lineage>
</organism>
<evidence type="ECO:0000313" key="5">
    <source>
        <dbReference type="EMBL" id="NKY57648.1"/>
    </source>
</evidence>
<comment type="caution">
    <text evidence="5">The sequence shown here is derived from an EMBL/GenBank/DDBJ whole genome shotgun (WGS) entry which is preliminary data.</text>
</comment>
<evidence type="ECO:0000256" key="3">
    <source>
        <dbReference type="ARBA" id="ARBA00022490"/>
    </source>
</evidence>
<name>A0A846YKF3_9NOCA</name>
<accession>A0A846YKF3</accession>
<keyword evidence="3" id="KW-0963">Cytoplasm</keyword>
<evidence type="ECO:0000256" key="2">
    <source>
        <dbReference type="ARBA" id="ARBA00006411"/>
    </source>
</evidence>
<comment type="subcellular location">
    <subcellularLocation>
        <location evidence="1">Cytoplasm</location>
    </subcellularLocation>
</comment>